<keyword evidence="2" id="KW-1185">Reference proteome</keyword>
<dbReference type="AlphaFoldDB" id="A0A7J6VLQ6"/>
<organism evidence="1 2">
    <name type="scientific">Thalictrum thalictroides</name>
    <name type="common">Rue-anemone</name>
    <name type="synonym">Anemone thalictroides</name>
    <dbReference type="NCBI Taxonomy" id="46969"/>
    <lineage>
        <taxon>Eukaryota</taxon>
        <taxon>Viridiplantae</taxon>
        <taxon>Streptophyta</taxon>
        <taxon>Embryophyta</taxon>
        <taxon>Tracheophyta</taxon>
        <taxon>Spermatophyta</taxon>
        <taxon>Magnoliopsida</taxon>
        <taxon>Ranunculales</taxon>
        <taxon>Ranunculaceae</taxon>
        <taxon>Thalictroideae</taxon>
        <taxon>Thalictrum</taxon>
    </lineage>
</organism>
<accession>A0A7J6VLQ6</accession>
<evidence type="ECO:0000313" key="2">
    <source>
        <dbReference type="Proteomes" id="UP000554482"/>
    </source>
</evidence>
<proteinExistence type="predicted"/>
<name>A0A7J6VLQ6_THATH</name>
<gene>
    <name evidence="1" type="ORF">FRX31_024369</name>
</gene>
<sequence>LTFSLHQQEFKTTTILDLTFSLHQQEFKTTTISSTSSSLESIHPSRLCHLQIPSFQST</sequence>
<comment type="caution">
    <text evidence="1">The sequence shown here is derived from an EMBL/GenBank/DDBJ whole genome shotgun (WGS) entry which is preliminary data.</text>
</comment>
<dbReference type="EMBL" id="JABWDY010029894">
    <property type="protein sequence ID" value="KAF5186044.1"/>
    <property type="molecule type" value="Genomic_DNA"/>
</dbReference>
<reference evidence="1 2" key="1">
    <citation type="submission" date="2020-06" db="EMBL/GenBank/DDBJ databases">
        <title>Transcriptomic and genomic resources for Thalictrum thalictroides and T. hernandezii: Facilitating candidate gene discovery in an emerging model plant lineage.</title>
        <authorList>
            <person name="Arias T."/>
            <person name="Riano-Pachon D.M."/>
            <person name="Di Stilio V.S."/>
        </authorList>
    </citation>
    <scope>NUCLEOTIDE SEQUENCE [LARGE SCALE GENOMIC DNA]</scope>
    <source>
        <strain evidence="2">cv. WT478/WT964</strain>
        <tissue evidence="1">Leaves</tissue>
    </source>
</reference>
<protein>
    <submittedName>
        <fullName evidence="1">Uncharacterized protein</fullName>
    </submittedName>
</protein>
<dbReference type="Proteomes" id="UP000554482">
    <property type="component" value="Unassembled WGS sequence"/>
</dbReference>
<feature type="non-terminal residue" evidence="1">
    <location>
        <position position="1"/>
    </location>
</feature>
<evidence type="ECO:0000313" key="1">
    <source>
        <dbReference type="EMBL" id="KAF5186044.1"/>
    </source>
</evidence>